<feature type="coiled-coil region" evidence="1">
    <location>
        <begin position="652"/>
        <end position="695"/>
    </location>
</feature>
<keyword evidence="1" id="KW-0175">Coiled coil</keyword>
<sequence>MPWFNELIKKFRNYPLTDENLDEVVETFKNFFKEYNEKDNFFSNSEDTDFENPSTSAPLTQLKENKKTDLDKLIKELRNDLKYNFFSYFWEKKEDLKLIKQLDYFLIELDSKIKEQNEKLLFLEKNKTLIEQNKINKGSQNSTEFTEITDYFNLFNFLSETISNDIIFLKTINLNIFENKKEFLKKTRELKIKIDKEIRRLYQKNEELENKKEKIFENLFKEEVMTQLILSFWAFRMKSGDEYKLILNEDKDLKSKFDKNFVFFFELIDDIFNRYIKKIIKNEERIYNDIFEKYNDREKELISEQEEIIKTKDKVKESIELFKNELEEKKEQIRMHQKEIAEKRKQIENLEKRKKNIKIKKITYLQDLEENKNNIENQIFIPNISDDKKGKKQYLKEIDVVIKKKNSDIKKKNDYIAELQDNITRHDTELSINDKKIKKIEDKINKIEDFFKQNKHTMMFELKKIKEKWIKNISKDQKIFINFLKEVNKLKNIEFIKIIENYWEENADSIKKFNENFNIQNNLENIREEKEKIENEFKDDFTTLEINFKLKEKKIIKNAIREKKEKIQESLRTINQSKLVSIEIQTEINQENEKPSWQDQKIEEQNKTIEKLEFQINYLEKKLISIKELHEDEVKDLSTTLENIRDFFAMEIKKTTENCDNLKNSLNKKNLKKEEQKIKNKLNEEEIKLTSLNEVWKLISTEIPELQQPLLEESKNASKQKWENMGLIESQLPLETKAEILNTI</sequence>
<evidence type="ECO:0000256" key="1">
    <source>
        <dbReference type="SAM" id="Coils"/>
    </source>
</evidence>
<organism evidence="2 3">
    <name type="scientific">Spiroplasma ixodetis</name>
    <dbReference type="NCBI Taxonomy" id="2141"/>
    <lineage>
        <taxon>Bacteria</taxon>
        <taxon>Bacillati</taxon>
        <taxon>Mycoplasmatota</taxon>
        <taxon>Mollicutes</taxon>
        <taxon>Entomoplasmatales</taxon>
        <taxon>Spiroplasmataceae</taxon>
        <taxon>Spiroplasma</taxon>
    </lineage>
</organism>
<feature type="coiled-coil region" evidence="1">
    <location>
        <begin position="191"/>
        <end position="218"/>
    </location>
</feature>
<dbReference type="Proteomes" id="UP001163387">
    <property type="component" value="Chromosome"/>
</dbReference>
<gene>
    <name evidence="2" type="ORF">SHM_00760</name>
</gene>
<name>A0ABN6SUR0_9MOLU</name>
<evidence type="ECO:0000313" key="2">
    <source>
        <dbReference type="EMBL" id="BDT02430.1"/>
    </source>
</evidence>
<dbReference type="EMBL" id="AP026933">
    <property type="protein sequence ID" value="BDT02430.1"/>
    <property type="molecule type" value="Genomic_DNA"/>
</dbReference>
<proteinExistence type="predicted"/>
<reference evidence="2 3" key="1">
    <citation type="journal article" date="2022" name="Front. Microbiol.">
        <title>Male-killing mechanisms vary between Spiroplasma species.</title>
        <authorList>
            <person name="Arai H."/>
            <person name="Inoue M."/>
            <person name="Kageyama D."/>
        </authorList>
    </citation>
    <scope>NUCLEOTIDE SEQUENCE [LARGE SCALE GENOMIC DNA]</scope>
    <source>
        <strain evidence="3">sHm</strain>
    </source>
</reference>
<accession>A0ABN6SUR0</accession>
<evidence type="ECO:0000313" key="3">
    <source>
        <dbReference type="Proteomes" id="UP001163387"/>
    </source>
</evidence>
<feature type="coiled-coil region" evidence="1">
    <location>
        <begin position="312"/>
        <end position="367"/>
    </location>
</feature>
<keyword evidence="3" id="KW-1185">Reference proteome</keyword>
<feature type="coiled-coil region" evidence="1">
    <location>
        <begin position="106"/>
        <end position="133"/>
    </location>
</feature>
<protein>
    <submittedName>
        <fullName evidence="2">Uncharacterized protein</fullName>
    </submittedName>
</protein>